<comment type="subcellular location">
    <subcellularLocation>
        <location evidence="2">Secreted</location>
    </subcellularLocation>
</comment>
<keyword evidence="5" id="KW-0106">Calcium</keyword>
<evidence type="ECO:0000256" key="2">
    <source>
        <dbReference type="ARBA" id="ARBA00004613"/>
    </source>
</evidence>
<keyword evidence="4" id="KW-0677">Repeat</keyword>
<dbReference type="PROSITE" id="PS00330">
    <property type="entry name" value="HEMOLYSIN_CALCIUM"/>
    <property type="match status" value="2"/>
</dbReference>
<feature type="domain" description="Peptidase M10 serralysin C-terminal" evidence="6">
    <location>
        <begin position="68"/>
        <end position="178"/>
    </location>
</feature>
<evidence type="ECO:0000256" key="5">
    <source>
        <dbReference type="ARBA" id="ARBA00022837"/>
    </source>
</evidence>
<dbReference type="InterPro" id="IPR001343">
    <property type="entry name" value="Hemolysn_Ca-bd"/>
</dbReference>
<comment type="caution">
    <text evidence="7">The sequence shown here is derived from an EMBL/GenBank/DDBJ whole genome shotgun (WGS) entry which is preliminary data.</text>
</comment>
<keyword evidence="3" id="KW-0964">Secreted</keyword>
<dbReference type="InterPro" id="IPR050557">
    <property type="entry name" value="RTX_toxin/Mannuronan_C5-epim"/>
</dbReference>
<evidence type="ECO:0000313" key="7">
    <source>
        <dbReference type="EMBL" id="MFC2970745.1"/>
    </source>
</evidence>
<reference evidence="8" key="1">
    <citation type="journal article" date="2019" name="Int. J. Syst. Evol. Microbiol.">
        <title>The Global Catalogue of Microorganisms (GCM) 10K type strain sequencing project: providing services to taxonomists for standard genome sequencing and annotation.</title>
        <authorList>
            <consortium name="The Broad Institute Genomics Platform"/>
            <consortium name="The Broad Institute Genome Sequencing Center for Infectious Disease"/>
            <person name="Wu L."/>
            <person name="Ma J."/>
        </authorList>
    </citation>
    <scope>NUCLEOTIDE SEQUENCE [LARGE SCALE GENOMIC DNA]</scope>
    <source>
        <strain evidence="8">KCTC 62195</strain>
    </source>
</reference>
<keyword evidence="8" id="KW-1185">Reference proteome</keyword>
<evidence type="ECO:0000313" key="8">
    <source>
        <dbReference type="Proteomes" id="UP001595457"/>
    </source>
</evidence>
<gene>
    <name evidence="7" type="ORF">ACFOJE_00765</name>
</gene>
<dbReference type="InterPro" id="IPR018511">
    <property type="entry name" value="Hemolysin-typ_Ca-bd_CS"/>
</dbReference>
<evidence type="ECO:0000256" key="1">
    <source>
        <dbReference type="ARBA" id="ARBA00001913"/>
    </source>
</evidence>
<dbReference type="Proteomes" id="UP001595457">
    <property type="component" value="Unassembled WGS sequence"/>
</dbReference>
<evidence type="ECO:0000256" key="3">
    <source>
        <dbReference type="ARBA" id="ARBA00022525"/>
    </source>
</evidence>
<accession>A0ABV7AN85</accession>
<proteinExistence type="predicted"/>
<comment type="cofactor">
    <cofactor evidence="1">
        <name>Ca(2+)</name>
        <dbReference type="ChEBI" id="CHEBI:29108"/>
    </cofactor>
</comment>
<evidence type="ECO:0000256" key="4">
    <source>
        <dbReference type="ARBA" id="ARBA00022737"/>
    </source>
</evidence>
<dbReference type="PRINTS" id="PR00313">
    <property type="entry name" value="CABNDNGRPT"/>
</dbReference>
<dbReference type="Gene3D" id="2.150.10.10">
    <property type="entry name" value="Serralysin-like metalloprotease, C-terminal"/>
    <property type="match status" value="2"/>
</dbReference>
<dbReference type="EMBL" id="JBHRSJ010000001">
    <property type="protein sequence ID" value="MFC2970745.1"/>
    <property type="molecule type" value="Genomic_DNA"/>
</dbReference>
<dbReference type="InterPro" id="IPR013858">
    <property type="entry name" value="Peptidase_M10B_C"/>
</dbReference>
<evidence type="ECO:0000259" key="6">
    <source>
        <dbReference type="Pfam" id="PF08548"/>
    </source>
</evidence>
<dbReference type="PANTHER" id="PTHR38340">
    <property type="entry name" value="S-LAYER PROTEIN"/>
    <property type="match status" value="1"/>
</dbReference>
<name>A0ABV7AN85_9GAMM</name>
<dbReference type="RefSeq" id="WP_377812314.1">
    <property type="nucleotide sequence ID" value="NZ_JBHRSJ010000001.1"/>
</dbReference>
<dbReference type="PANTHER" id="PTHR38340:SF1">
    <property type="entry name" value="S-LAYER PROTEIN"/>
    <property type="match status" value="1"/>
</dbReference>
<dbReference type="Pfam" id="PF08548">
    <property type="entry name" value="Peptidase_M10_C"/>
    <property type="match status" value="1"/>
</dbReference>
<protein>
    <submittedName>
        <fullName evidence="7">M10 family metallopeptidase C-terminal domain-containing protein</fullName>
    </submittedName>
</protein>
<sequence length="182" mass="19366">MADILGSNGPDTLNGFIYSDRIWGYDGNDILNGDNSSDILYGGSNNDLLNGDNGDDQLFGGNDNDWLIGGNGKDTLNGGSGNDIFDFNFLSEMGVNNASRDVITDFNPASDKIDLFGLDANITTPTDDAFNMIIGPGVAFNQAGQLKFENGLLYGNVNNDNEADFAIELTGIAYLTLDNLVA</sequence>
<dbReference type="Pfam" id="PF00353">
    <property type="entry name" value="HemolysinCabind"/>
    <property type="match status" value="1"/>
</dbReference>
<dbReference type="InterPro" id="IPR011049">
    <property type="entry name" value="Serralysin-like_metalloprot_C"/>
</dbReference>
<dbReference type="SUPFAM" id="SSF51120">
    <property type="entry name" value="beta-Roll"/>
    <property type="match status" value="1"/>
</dbReference>
<organism evidence="7 8">
    <name type="scientific">Azotobacter bryophylli</name>
    <dbReference type="NCBI Taxonomy" id="1986537"/>
    <lineage>
        <taxon>Bacteria</taxon>
        <taxon>Pseudomonadati</taxon>
        <taxon>Pseudomonadota</taxon>
        <taxon>Gammaproteobacteria</taxon>
        <taxon>Pseudomonadales</taxon>
        <taxon>Pseudomonadaceae</taxon>
        <taxon>Azotobacter</taxon>
    </lineage>
</organism>